<sequence length="69" mass="8298">MVLNLKEVLDPQEFYQFISLLKDIVPYQLKVSQANGCVEILKQEEKQVYQQLQQELKPYYDKLDKAWFT</sequence>
<reference evidence="1 3" key="2">
    <citation type="submission" date="2015-06" db="EMBL/GenBank/DDBJ databases">
        <title>Genome sequencing project of Bacillus galactosidilyticus PL133.</title>
        <authorList>
            <person name="Gaiero J."/>
            <person name="Nicol R."/>
            <person name="Habash M."/>
        </authorList>
    </citation>
    <scope>NUCLEOTIDE SEQUENCE [LARGE SCALE GENOMIC DNA]</scope>
    <source>
        <strain evidence="1 3">PL133</strain>
    </source>
</reference>
<accession>A0A0Q9YDG4</accession>
<evidence type="ECO:0008006" key="5">
    <source>
        <dbReference type="Google" id="ProtNLM"/>
    </source>
</evidence>
<dbReference type="RefSeq" id="WP_057994504.1">
    <property type="nucleotide sequence ID" value="NZ_JAGGKH010000004.1"/>
</dbReference>
<proteinExistence type="predicted"/>
<name>A0A0Q9YDG4_9BACI</name>
<dbReference type="InterPro" id="IPR038267">
    <property type="entry name" value="ECF_sigma_eff"/>
</dbReference>
<dbReference type="Proteomes" id="UP000077881">
    <property type="component" value="Unassembled WGS sequence"/>
</dbReference>
<gene>
    <name evidence="2" type="ORF">ABB05_19465</name>
    <name evidence="1" type="ORF">ACA29_07105</name>
</gene>
<keyword evidence="4" id="KW-1185">Reference proteome</keyword>
<protein>
    <recommendedName>
        <fullName evidence="5">LAGLIDADG homing endonuclease</fullName>
    </recommendedName>
</protein>
<evidence type="ECO:0000313" key="1">
    <source>
        <dbReference type="EMBL" id="KRG14072.1"/>
    </source>
</evidence>
<dbReference type="EMBL" id="LGPB01000068">
    <property type="protein sequence ID" value="KRG14072.1"/>
    <property type="molecule type" value="Genomic_DNA"/>
</dbReference>
<dbReference type="STRING" id="217031.ABB05_19465"/>
<dbReference type="Gene3D" id="1.10.3950.10">
    <property type="entry name" value="putative ecf-type sigma factor negative effector from bacillus cereus"/>
    <property type="match status" value="1"/>
</dbReference>
<comment type="caution">
    <text evidence="1">The sequence shown here is derived from an EMBL/GenBank/DDBJ whole genome shotgun (WGS) entry which is preliminary data.</text>
</comment>
<evidence type="ECO:0000313" key="3">
    <source>
        <dbReference type="Proteomes" id="UP000053881"/>
    </source>
</evidence>
<organism evidence="1 3">
    <name type="scientific">Lederbergia galactosidilytica</name>
    <dbReference type="NCBI Taxonomy" id="217031"/>
    <lineage>
        <taxon>Bacteria</taxon>
        <taxon>Bacillati</taxon>
        <taxon>Bacillota</taxon>
        <taxon>Bacilli</taxon>
        <taxon>Bacillales</taxon>
        <taxon>Bacillaceae</taxon>
        <taxon>Lederbergia</taxon>
    </lineage>
</organism>
<reference evidence="2 4" key="1">
    <citation type="submission" date="2015-05" db="EMBL/GenBank/DDBJ databases">
        <title>Comparison of genome.</title>
        <authorList>
            <person name="Zheng Z."/>
            <person name="Sun M."/>
        </authorList>
    </citation>
    <scope>NUCLEOTIDE SEQUENCE [LARGE SCALE GENOMIC DNA]</scope>
    <source>
        <strain evidence="2 4">G25-74</strain>
    </source>
</reference>
<dbReference type="PATRIC" id="fig|217031.4.peg.2366"/>
<evidence type="ECO:0000313" key="4">
    <source>
        <dbReference type="Proteomes" id="UP000077881"/>
    </source>
</evidence>
<dbReference type="OrthoDB" id="2974181at2"/>
<dbReference type="Proteomes" id="UP000053881">
    <property type="component" value="Unassembled WGS sequence"/>
</dbReference>
<evidence type="ECO:0000313" key="2">
    <source>
        <dbReference type="EMBL" id="OAK67334.1"/>
    </source>
</evidence>
<dbReference type="AlphaFoldDB" id="A0A0Q9YDG4"/>
<dbReference type="EMBL" id="LDJR01000060">
    <property type="protein sequence ID" value="OAK67334.1"/>
    <property type="molecule type" value="Genomic_DNA"/>
</dbReference>